<sequence>MKFKRYISIILILIFMFSFSSCKKQEKNNSKKELNIYIDIKDNNSLNVLKMILDDYKKNNPDLKLNVSNAFAGKVEENLSKQEDIDIIFTSRNKMIKLSEKGLLDNMDFNYEKYKLNENYYNIVNGYGRFKDKYYGIPLIPYTVEFLYNEKALKDLGIEEPKNIMDVKEVFTKLNTSSKKIPVMLPEDLDINTLMFSIIANNKVNAMELENIYNKEKEKYLQLDNMQEVFKIINESVKSNAINKNSFEVGNEVTINKFNDGEIPFLIATSYYNSKFKSPNIKSIKNLYDIDKFNNYTPVLVNCIMTISSKSTNQKEVYRFLKFILDDKTSNKILEKGLLSNNKKINDSKQKQLSEINKNTLKSIKKSNENSIFFVYNIDDKFKSLISSKVDEILSGKYTGNEWRDIVDDFSNK</sequence>
<dbReference type="RefSeq" id="WP_050606609.1">
    <property type="nucleotide sequence ID" value="NZ_CABKUB010000006.1"/>
</dbReference>
<evidence type="ECO:0000256" key="2">
    <source>
        <dbReference type="ARBA" id="ARBA00022448"/>
    </source>
</evidence>
<evidence type="ECO:0000313" key="5">
    <source>
        <dbReference type="Proteomes" id="UP000473885"/>
    </source>
</evidence>
<dbReference type="SUPFAM" id="SSF53850">
    <property type="entry name" value="Periplasmic binding protein-like II"/>
    <property type="match status" value="1"/>
</dbReference>
<organism evidence="4 5">
    <name type="scientific">Clostridium niameyense</name>
    <dbReference type="NCBI Taxonomy" id="1622073"/>
    <lineage>
        <taxon>Bacteria</taxon>
        <taxon>Bacillati</taxon>
        <taxon>Bacillota</taxon>
        <taxon>Clostridia</taxon>
        <taxon>Eubacteriales</taxon>
        <taxon>Clostridiaceae</taxon>
        <taxon>Clostridium</taxon>
    </lineage>
</organism>
<accession>A0A6M0RB96</accession>
<dbReference type="Gene3D" id="3.40.190.10">
    <property type="entry name" value="Periplasmic binding protein-like II"/>
    <property type="match status" value="1"/>
</dbReference>
<comment type="caution">
    <text evidence="4">The sequence shown here is derived from an EMBL/GenBank/DDBJ whole genome shotgun (WGS) entry which is preliminary data.</text>
</comment>
<keyword evidence="2" id="KW-0813">Transport</keyword>
<reference evidence="4 5" key="1">
    <citation type="submission" date="2019-04" db="EMBL/GenBank/DDBJ databases">
        <title>Genome sequencing of Clostridium botulinum Groups I-IV and Clostridium butyricum.</title>
        <authorList>
            <person name="Brunt J."/>
            <person name="Van Vliet A.H.M."/>
            <person name="Stringer S.C."/>
            <person name="Carter A.T."/>
            <person name="Peck M.W."/>
        </authorList>
    </citation>
    <scope>NUCLEOTIDE SEQUENCE [LARGE SCALE GENOMIC DNA]</scope>
    <source>
        <strain evidence="4 5">IFR 18/094</strain>
    </source>
</reference>
<dbReference type="PANTHER" id="PTHR30061:SF50">
    <property type="entry name" value="MALTOSE_MALTODEXTRIN-BINDING PERIPLASMIC PROTEIN"/>
    <property type="match status" value="1"/>
</dbReference>
<protein>
    <submittedName>
        <fullName evidence="4">Carbohydrate ABC transporter substrate-binding protein</fullName>
    </submittedName>
</protein>
<dbReference type="InterPro" id="IPR006059">
    <property type="entry name" value="SBP"/>
</dbReference>
<comment type="similarity">
    <text evidence="1">Belongs to the bacterial solute-binding protein 1 family.</text>
</comment>
<dbReference type="OrthoDB" id="1878199at2"/>
<dbReference type="Pfam" id="PF01547">
    <property type="entry name" value="SBP_bac_1"/>
    <property type="match status" value="1"/>
</dbReference>
<dbReference type="Proteomes" id="UP000473885">
    <property type="component" value="Unassembled WGS sequence"/>
</dbReference>
<keyword evidence="5" id="KW-1185">Reference proteome</keyword>
<keyword evidence="3" id="KW-0732">Signal</keyword>
<dbReference type="AlphaFoldDB" id="A0A6M0RB96"/>
<dbReference type="EMBL" id="SXDP01000009">
    <property type="protein sequence ID" value="NEZ47565.1"/>
    <property type="molecule type" value="Genomic_DNA"/>
</dbReference>
<proteinExistence type="inferred from homology"/>
<name>A0A6M0RB96_9CLOT</name>
<dbReference type="GO" id="GO:0042956">
    <property type="term" value="P:maltodextrin transmembrane transport"/>
    <property type="evidence" value="ECO:0007669"/>
    <property type="project" value="TreeGrafter"/>
</dbReference>
<gene>
    <name evidence="4" type="ORF">FDF74_10220</name>
</gene>
<dbReference type="GO" id="GO:0015768">
    <property type="term" value="P:maltose transport"/>
    <property type="evidence" value="ECO:0007669"/>
    <property type="project" value="TreeGrafter"/>
</dbReference>
<evidence type="ECO:0000256" key="1">
    <source>
        <dbReference type="ARBA" id="ARBA00008520"/>
    </source>
</evidence>
<dbReference type="PROSITE" id="PS51257">
    <property type="entry name" value="PROKAR_LIPOPROTEIN"/>
    <property type="match status" value="1"/>
</dbReference>
<dbReference type="PANTHER" id="PTHR30061">
    <property type="entry name" value="MALTOSE-BINDING PERIPLASMIC PROTEIN"/>
    <property type="match status" value="1"/>
</dbReference>
<evidence type="ECO:0000313" key="4">
    <source>
        <dbReference type="EMBL" id="NEZ47565.1"/>
    </source>
</evidence>
<evidence type="ECO:0000256" key="3">
    <source>
        <dbReference type="ARBA" id="ARBA00022729"/>
    </source>
</evidence>
<dbReference type="GO" id="GO:0055052">
    <property type="term" value="C:ATP-binding cassette (ABC) transporter complex, substrate-binding subunit-containing"/>
    <property type="evidence" value="ECO:0007669"/>
    <property type="project" value="TreeGrafter"/>
</dbReference>
<dbReference type="GO" id="GO:1901982">
    <property type="term" value="F:maltose binding"/>
    <property type="evidence" value="ECO:0007669"/>
    <property type="project" value="TreeGrafter"/>
</dbReference>